<evidence type="ECO:0000313" key="6">
    <source>
        <dbReference type="Proteomes" id="UP000288216"/>
    </source>
</evidence>
<evidence type="ECO:0000259" key="4">
    <source>
        <dbReference type="PROSITE" id="PS50070"/>
    </source>
</evidence>
<evidence type="ECO:0000256" key="2">
    <source>
        <dbReference type="ARBA" id="ARBA00023157"/>
    </source>
</evidence>
<dbReference type="InterPro" id="IPR038178">
    <property type="entry name" value="Kringle_sf"/>
</dbReference>
<dbReference type="PROSITE" id="PS50070">
    <property type="entry name" value="KRINGLE_2"/>
    <property type="match status" value="1"/>
</dbReference>
<dbReference type="GO" id="GO:0005102">
    <property type="term" value="F:signaling receptor binding"/>
    <property type="evidence" value="ECO:0007669"/>
    <property type="project" value="TreeGrafter"/>
</dbReference>
<name>A0A401Q8Z4_SCYTO</name>
<proteinExistence type="predicted"/>
<keyword evidence="6" id="KW-1185">Reference proteome</keyword>
<dbReference type="PRINTS" id="PR00018">
    <property type="entry name" value="KRINGLE"/>
</dbReference>
<dbReference type="Pfam" id="PF00051">
    <property type="entry name" value="Kringle"/>
    <property type="match status" value="1"/>
</dbReference>
<dbReference type="PANTHER" id="PTHR24261">
    <property type="entry name" value="PLASMINOGEN-RELATED"/>
    <property type="match status" value="1"/>
</dbReference>
<dbReference type="EMBL" id="BFAA01026983">
    <property type="protein sequence ID" value="GCB81845.1"/>
    <property type="molecule type" value="Genomic_DNA"/>
</dbReference>
<reference evidence="5 6" key="1">
    <citation type="journal article" date="2018" name="Nat. Ecol. Evol.">
        <title>Shark genomes provide insights into elasmobranch evolution and the origin of vertebrates.</title>
        <authorList>
            <person name="Hara Y"/>
            <person name="Yamaguchi K"/>
            <person name="Onimaru K"/>
            <person name="Kadota M"/>
            <person name="Koyanagi M"/>
            <person name="Keeley SD"/>
            <person name="Tatsumi K"/>
            <person name="Tanaka K"/>
            <person name="Motone F"/>
            <person name="Kageyama Y"/>
            <person name="Nozu R"/>
            <person name="Adachi N"/>
            <person name="Nishimura O"/>
            <person name="Nakagawa R"/>
            <person name="Tanegashima C"/>
            <person name="Kiyatake I"/>
            <person name="Matsumoto R"/>
            <person name="Murakumo K"/>
            <person name="Nishida K"/>
            <person name="Terakita A"/>
            <person name="Kuratani S"/>
            <person name="Sato K"/>
            <person name="Hyodo S Kuraku.S."/>
        </authorList>
    </citation>
    <scope>NUCLEOTIDE SEQUENCE [LARGE SCALE GENOMIC DNA]</scope>
</reference>
<sequence length="85" mass="10009">YMQECITDRGFAYRGRVSKTKSEKICQKWTSSVPHEHRNTPADFPEKGLDLNYCRNPDNHENGPWCYTTDWHTRLEDCGIARCDQ</sequence>
<dbReference type="PROSITE" id="PS00021">
    <property type="entry name" value="KRINGLE_1"/>
    <property type="match status" value="1"/>
</dbReference>
<comment type="caution">
    <text evidence="5">The sequence shown here is derived from an EMBL/GenBank/DDBJ whole genome shotgun (WGS) entry which is preliminary data.</text>
</comment>
<dbReference type="InterPro" id="IPR050759">
    <property type="entry name" value="Serine_protease_kringle"/>
</dbReference>
<dbReference type="PANTHER" id="PTHR24261:SF7">
    <property type="entry name" value="KRINGLE DOMAIN-CONTAINING PROTEIN"/>
    <property type="match status" value="1"/>
</dbReference>
<dbReference type="OMA" id="HERTPDN"/>
<dbReference type="InterPro" id="IPR018056">
    <property type="entry name" value="Kringle_CS"/>
</dbReference>
<dbReference type="SUPFAM" id="SSF57440">
    <property type="entry name" value="Kringle-like"/>
    <property type="match status" value="1"/>
</dbReference>
<dbReference type="STRING" id="75743.A0A401Q8Z4"/>
<comment type="caution">
    <text evidence="3">Lacks conserved residue(s) required for the propagation of feature annotation.</text>
</comment>
<dbReference type="Proteomes" id="UP000288216">
    <property type="component" value="Unassembled WGS sequence"/>
</dbReference>
<dbReference type="GO" id="GO:0005615">
    <property type="term" value="C:extracellular space"/>
    <property type="evidence" value="ECO:0007669"/>
    <property type="project" value="TreeGrafter"/>
</dbReference>
<dbReference type="OrthoDB" id="41905at2759"/>
<dbReference type="SMART" id="SM00130">
    <property type="entry name" value="KR"/>
    <property type="match status" value="1"/>
</dbReference>
<dbReference type="GO" id="GO:0004175">
    <property type="term" value="F:endopeptidase activity"/>
    <property type="evidence" value="ECO:0007669"/>
    <property type="project" value="TreeGrafter"/>
</dbReference>
<keyword evidence="2" id="KW-1015">Disulfide bond</keyword>
<feature type="domain" description="Kringle" evidence="4">
    <location>
        <begin position="4"/>
        <end position="83"/>
    </location>
</feature>
<accession>A0A401Q8Z4</accession>
<protein>
    <recommendedName>
        <fullName evidence="4">Kringle domain-containing protein</fullName>
    </recommendedName>
</protein>
<evidence type="ECO:0000256" key="3">
    <source>
        <dbReference type="PROSITE-ProRule" id="PRU00121"/>
    </source>
</evidence>
<feature type="non-terminal residue" evidence="5">
    <location>
        <position position="85"/>
    </location>
</feature>
<keyword evidence="1 3" id="KW-0420">Kringle</keyword>
<dbReference type="Gene3D" id="2.40.20.10">
    <property type="entry name" value="Plasminogen Kringle 4"/>
    <property type="match status" value="1"/>
</dbReference>
<feature type="non-terminal residue" evidence="5">
    <location>
        <position position="1"/>
    </location>
</feature>
<dbReference type="InterPro" id="IPR013806">
    <property type="entry name" value="Kringle-like"/>
</dbReference>
<dbReference type="CDD" id="cd00108">
    <property type="entry name" value="KR"/>
    <property type="match status" value="1"/>
</dbReference>
<organism evidence="5 6">
    <name type="scientific">Scyliorhinus torazame</name>
    <name type="common">Cloudy catshark</name>
    <name type="synonym">Catulus torazame</name>
    <dbReference type="NCBI Taxonomy" id="75743"/>
    <lineage>
        <taxon>Eukaryota</taxon>
        <taxon>Metazoa</taxon>
        <taxon>Chordata</taxon>
        <taxon>Craniata</taxon>
        <taxon>Vertebrata</taxon>
        <taxon>Chondrichthyes</taxon>
        <taxon>Elasmobranchii</taxon>
        <taxon>Galeomorphii</taxon>
        <taxon>Galeoidea</taxon>
        <taxon>Carcharhiniformes</taxon>
        <taxon>Scyliorhinidae</taxon>
        <taxon>Scyliorhinus</taxon>
    </lineage>
</organism>
<dbReference type="AlphaFoldDB" id="A0A401Q8Z4"/>
<evidence type="ECO:0000256" key="1">
    <source>
        <dbReference type="ARBA" id="ARBA00022572"/>
    </source>
</evidence>
<dbReference type="InterPro" id="IPR000001">
    <property type="entry name" value="Kringle"/>
</dbReference>
<gene>
    <name evidence="5" type="ORF">scyTo_0023181</name>
</gene>
<evidence type="ECO:0000313" key="5">
    <source>
        <dbReference type="EMBL" id="GCB81845.1"/>
    </source>
</evidence>